<evidence type="ECO:0000256" key="1">
    <source>
        <dbReference type="SAM" id="MobiDB-lite"/>
    </source>
</evidence>
<reference evidence="2 3" key="1">
    <citation type="journal article" date="2019" name="Commun. Biol.">
        <title>The bagworm genome reveals a unique fibroin gene that provides high tensile strength.</title>
        <authorList>
            <person name="Kono N."/>
            <person name="Nakamura H."/>
            <person name="Ohtoshi R."/>
            <person name="Tomita M."/>
            <person name="Numata K."/>
            <person name="Arakawa K."/>
        </authorList>
    </citation>
    <scope>NUCLEOTIDE SEQUENCE [LARGE SCALE GENOMIC DNA]</scope>
</reference>
<proteinExistence type="predicted"/>
<dbReference type="Proteomes" id="UP000299102">
    <property type="component" value="Unassembled WGS sequence"/>
</dbReference>
<evidence type="ECO:0000313" key="2">
    <source>
        <dbReference type="EMBL" id="GBP63312.1"/>
    </source>
</evidence>
<protein>
    <submittedName>
        <fullName evidence="2">Uncharacterized protein</fullName>
    </submittedName>
</protein>
<feature type="region of interest" description="Disordered" evidence="1">
    <location>
        <begin position="58"/>
        <end position="81"/>
    </location>
</feature>
<dbReference type="EMBL" id="BGZK01000866">
    <property type="protein sequence ID" value="GBP63312.1"/>
    <property type="molecule type" value="Genomic_DNA"/>
</dbReference>
<evidence type="ECO:0000313" key="3">
    <source>
        <dbReference type="Proteomes" id="UP000299102"/>
    </source>
</evidence>
<accession>A0A4C1XJZ3</accession>
<sequence>MNGVAALSARAPDAAAARRLVRFPGTWRRVRRDYRQTRLTDLRTTDCTPMLRKCKVKQSSGPVAKVDGDGRQKFPTRSGRGAQSEIKKIVAVMFRKWSAKKLTQHEMIVSVIIRRI</sequence>
<gene>
    <name evidence="2" type="ORF">EVAR_26626_1</name>
</gene>
<comment type="caution">
    <text evidence="2">The sequence shown here is derived from an EMBL/GenBank/DDBJ whole genome shotgun (WGS) entry which is preliminary data.</text>
</comment>
<organism evidence="2 3">
    <name type="scientific">Eumeta variegata</name>
    <name type="common">Bagworm moth</name>
    <name type="synonym">Eumeta japonica</name>
    <dbReference type="NCBI Taxonomy" id="151549"/>
    <lineage>
        <taxon>Eukaryota</taxon>
        <taxon>Metazoa</taxon>
        <taxon>Ecdysozoa</taxon>
        <taxon>Arthropoda</taxon>
        <taxon>Hexapoda</taxon>
        <taxon>Insecta</taxon>
        <taxon>Pterygota</taxon>
        <taxon>Neoptera</taxon>
        <taxon>Endopterygota</taxon>
        <taxon>Lepidoptera</taxon>
        <taxon>Glossata</taxon>
        <taxon>Ditrysia</taxon>
        <taxon>Tineoidea</taxon>
        <taxon>Psychidae</taxon>
        <taxon>Oiketicinae</taxon>
        <taxon>Eumeta</taxon>
    </lineage>
</organism>
<keyword evidence="3" id="KW-1185">Reference proteome</keyword>
<dbReference type="AlphaFoldDB" id="A0A4C1XJZ3"/>
<name>A0A4C1XJZ3_EUMVA</name>